<evidence type="ECO:0000313" key="3">
    <source>
        <dbReference type="Proteomes" id="UP000030351"/>
    </source>
</evidence>
<feature type="domain" description="Tlde1" evidence="1">
    <location>
        <begin position="27"/>
        <end position="149"/>
    </location>
</feature>
<proteinExistence type="predicted"/>
<organism evidence="2 3">
    <name type="scientific">Erwinia typographi</name>
    <dbReference type="NCBI Taxonomy" id="371042"/>
    <lineage>
        <taxon>Bacteria</taxon>
        <taxon>Pseudomonadati</taxon>
        <taxon>Pseudomonadota</taxon>
        <taxon>Gammaproteobacteria</taxon>
        <taxon>Enterobacterales</taxon>
        <taxon>Erwiniaceae</taxon>
        <taxon>Erwinia</taxon>
    </lineage>
</organism>
<dbReference type="Pfam" id="PF10908">
    <property type="entry name" value="Tlde1_dom"/>
    <property type="match status" value="1"/>
</dbReference>
<comment type="caution">
    <text evidence="2">The sequence shown here is derived from an EMBL/GenBank/DDBJ whole genome shotgun (WGS) entry which is preliminary data.</text>
</comment>
<dbReference type="Proteomes" id="UP000030351">
    <property type="component" value="Unassembled WGS sequence"/>
</dbReference>
<name>A0A0A3Z9M1_9GAMM</name>
<evidence type="ECO:0000259" key="1">
    <source>
        <dbReference type="Pfam" id="PF10908"/>
    </source>
</evidence>
<keyword evidence="3" id="KW-1185">Reference proteome</keyword>
<dbReference type="OrthoDB" id="6490254at2"/>
<dbReference type="InterPro" id="IPR021225">
    <property type="entry name" value="Tlde1_dom"/>
</dbReference>
<dbReference type="EMBL" id="JRUQ01000006">
    <property type="protein sequence ID" value="KGT95792.1"/>
    <property type="molecule type" value="Genomic_DNA"/>
</dbReference>
<sequence>MIQCEMDYNKVSADGKTVKLLCYGVGTFDVFSGDNPTTNIAECAWKNKAALPPGTYWIVPRPVGSFANRVLSAIKDWNNGTDHSEWFGLYSDTSMSDHMFVHGVDRGGFRLHPLRPNGGGESWGCITFHRITQFEVLRRALLSTQMIRVKAGIMAYGRVIVKGRTDYDNCQIK</sequence>
<dbReference type="eggNOG" id="ENOG503241P">
    <property type="taxonomic scope" value="Bacteria"/>
</dbReference>
<accession>A0A0A3Z9M1</accession>
<dbReference type="AlphaFoldDB" id="A0A0A3Z9M1"/>
<evidence type="ECO:0000313" key="2">
    <source>
        <dbReference type="EMBL" id="KGT95792.1"/>
    </source>
</evidence>
<reference evidence="2 3" key="1">
    <citation type="submission" date="2014-10" db="EMBL/GenBank/DDBJ databases">
        <title>Genome sequence of Erwinia typographi M043b.</title>
        <authorList>
            <person name="Chan K.-G."/>
            <person name="Tan W.-S."/>
        </authorList>
    </citation>
    <scope>NUCLEOTIDE SEQUENCE [LARGE SCALE GENOMIC DNA]</scope>
    <source>
        <strain evidence="2 3">M043b</strain>
    </source>
</reference>
<gene>
    <name evidence="2" type="ORF">NG99_01220</name>
</gene>
<protein>
    <recommendedName>
        <fullName evidence="1">Tlde1 domain-containing protein</fullName>
    </recommendedName>
</protein>
<dbReference type="STRING" id="371042.NG99_01220"/>